<dbReference type="EMBL" id="REGN01006156">
    <property type="protein sequence ID" value="RNA10597.1"/>
    <property type="molecule type" value="Genomic_DNA"/>
</dbReference>
<proteinExistence type="predicted"/>
<evidence type="ECO:0000313" key="2">
    <source>
        <dbReference type="EMBL" id="RNA10597.1"/>
    </source>
</evidence>
<gene>
    <name evidence="2" type="ORF">BpHYR1_044810</name>
</gene>
<evidence type="ECO:0000256" key="1">
    <source>
        <dbReference type="SAM" id="MobiDB-lite"/>
    </source>
</evidence>
<organism evidence="2 3">
    <name type="scientific">Brachionus plicatilis</name>
    <name type="common">Marine rotifer</name>
    <name type="synonym">Brachionus muelleri</name>
    <dbReference type="NCBI Taxonomy" id="10195"/>
    <lineage>
        <taxon>Eukaryota</taxon>
        <taxon>Metazoa</taxon>
        <taxon>Spiralia</taxon>
        <taxon>Gnathifera</taxon>
        <taxon>Rotifera</taxon>
        <taxon>Eurotatoria</taxon>
        <taxon>Monogononta</taxon>
        <taxon>Pseudotrocha</taxon>
        <taxon>Ploima</taxon>
        <taxon>Brachionidae</taxon>
        <taxon>Brachionus</taxon>
    </lineage>
</organism>
<name>A0A3M7QGN6_BRAPC</name>
<reference evidence="2 3" key="1">
    <citation type="journal article" date="2018" name="Sci. Rep.">
        <title>Genomic signatures of local adaptation to the degree of environmental predictability in rotifers.</title>
        <authorList>
            <person name="Franch-Gras L."/>
            <person name="Hahn C."/>
            <person name="Garcia-Roger E.M."/>
            <person name="Carmona M.J."/>
            <person name="Serra M."/>
            <person name="Gomez A."/>
        </authorList>
    </citation>
    <scope>NUCLEOTIDE SEQUENCE [LARGE SCALE GENOMIC DNA]</scope>
    <source>
        <strain evidence="2">HYR1</strain>
    </source>
</reference>
<dbReference type="Proteomes" id="UP000276133">
    <property type="component" value="Unassembled WGS sequence"/>
</dbReference>
<feature type="region of interest" description="Disordered" evidence="1">
    <location>
        <begin position="43"/>
        <end position="103"/>
    </location>
</feature>
<dbReference type="AlphaFoldDB" id="A0A3M7QGN6"/>
<feature type="compositionally biased region" description="Polar residues" evidence="1">
    <location>
        <begin position="58"/>
        <end position="72"/>
    </location>
</feature>
<evidence type="ECO:0000313" key="3">
    <source>
        <dbReference type="Proteomes" id="UP000276133"/>
    </source>
</evidence>
<keyword evidence="3" id="KW-1185">Reference proteome</keyword>
<comment type="caution">
    <text evidence="2">The sequence shown here is derived from an EMBL/GenBank/DDBJ whole genome shotgun (WGS) entry which is preliminary data.</text>
</comment>
<protein>
    <submittedName>
        <fullName evidence="2">Uncharacterized protein</fullName>
    </submittedName>
</protein>
<accession>A0A3M7QGN6</accession>
<sequence length="103" mass="11950">MSTFLFDLLLNKGKAVIDIKTFSFKKTIIYLYDKISNVINSENLSNPLQSDEPIDLNFGQNYQADAQKSSNGPKRRRRPRGSITKKRKTENSSVRKLKRERKN</sequence>
<feature type="compositionally biased region" description="Basic residues" evidence="1">
    <location>
        <begin position="73"/>
        <end position="88"/>
    </location>
</feature>